<reference evidence="2" key="1">
    <citation type="submission" date="2021-01" db="EMBL/GenBank/DDBJ databases">
        <title>Adiantum capillus-veneris genome.</title>
        <authorList>
            <person name="Fang Y."/>
            <person name="Liao Q."/>
        </authorList>
    </citation>
    <scope>NUCLEOTIDE SEQUENCE</scope>
    <source>
        <strain evidence="2">H3</strain>
        <tissue evidence="2">Leaf</tissue>
    </source>
</reference>
<dbReference type="PANTHER" id="PTHR35471:SF1">
    <property type="entry name" value="OS07G0223700 PROTEIN"/>
    <property type="match status" value="1"/>
</dbReference>
<sequence>MLCAAARARIRAWFQTYENLQFLAVILLYIQVGCSLIGSLGVSYIGLLLANLAISLFALVAIESGSQTLTRTYAVLLISALLLDIVWFVLFSVEIRQDSAETHAGEFTAFSLEVVLLMQVTGFVVRFSSAFVWLQMYRLGLQDQGIYQRFTAEGNFGRAGTSGLFSPISSPRTSRQSSLNDEVLGGSIYNPSHYSSHFSSSDESASMKKSWYKAGDRHSPKLIPVKPSRVSPMTALSSW</sequence>
<evidence type="ECO:0000313" key="3">
    <source>
        <dbReference type="Proteomes" id="UP000886520"/>
    </source>
</evidence>
<dbReference type="Proteomes" id="UP000886520">
    <property type="component" value="Chromosome 16"/>
</dbReference>
<organism evidence="2 3">
    <name type="scientific">Adiantum capillus-veneris</name>
    <name type="common">Maidenhair fern</name>
    <dbReference type="NCBI Taxonomy" id="13818"/>
    <lineage>
        <taxon>Eukaryota</taxon>
        <taxon>Viridiplantae</taxon>
        <taxon>Streptophyta</taxon>
        <taxon>Embryophyta</taxon>
        <taxon>Tracheophyta</taxon>
        <taxon>Polypodiopsida</taxon>
        <taxon>Polypodiidae</taxon>
        <taxon>Polypodiales</taxon>
        <taxon>Pteridineae</taxon>
        <taxon>Pteridaceae</taxon>
        <taxon>Vittarioideae</taxon>
        <taxon>Adiantum</taxon>
    </lineage>
</organism>
<keyword evidence="1" id="KW-0812">Transmembrane</keyword>
<feature type="transmembrane region" description="Helical" evidence="1">
    <location>
        <begin position="20"/>
        <end position="38"/>
    </location>
</feature>
<protein>
    <recommendedName>
        <fullName evidence="4">Transmembrane protein</fullName>
    </recommendedName>
</protein>
<dbReference type="PANTHER" id="PTHR35471">
    <property type="entry name" value="OS07G0223700 PROTEIN"/>
    <property type="match status" value="1"/>
</dbReference>
<keyword evidence="1" id="KW-0472">Membrane</keyword>
<comment type="caution">
    <text evidence="2">The sequence shown here is derived from an EMBL/GenBank/DDBJ whole genome shotgun (WGS) entry which is preliminary data.</text>
</comment>
<dbReference type="AlphaFoldDB" id="A0A9D4UI95"/>
<dbReference type="OrthoDB" id="1916950at2759"/>
<name>A0A9D4UI95_ADICA</name>
<evidence type="ECO:0000256" key="1">
    <source>
        <dbReference type="SAM" id="Phobius"/>
    </source>
</evidence>
<evidence type="ECO:0000313" key="2">
    <source>
        <dbReference type="EMBL" id="KAI5068391.1"/>
    </source>
</evidence>
<proteinExistence type="predicted"/>
<keyword evidence="1" id="KW-1133">Transmembrane helix</keyword>
<feature type="transmembrane region" description="Helical" evidence="1">
    <location>
        <begin position="115"/>
        <end position="134"/>
    </location>
</feature>
<gene>
    <name evidence="2" type="ORF">GOP47_0016736</name>
</gene>
<feature type="transmembrane region" description="Helical" evidence="1">
    <location>
        <begin position="44"/>
        <end position="62"/>
    </location>
</feature>
<feature type="transmembrane region" description="Helical" evidence="1">
    <location>
        <begin position="74"/>
        <end position="95"/>
    </location>
</feature>
<evidence type="ECO:0008006" key="4">
    <source>
        <dbReference type="Google" id="ProtNLM"/>
    </source>
</evidence>
<accession>A0A9D4UI95</accession>
<dbReference type="EMBL" id="JABFUD020000016">
    <property type="protein sequence ID" value="KAI5068391.1"/>
    <property type="molecule type" value="Genomic_DNA"/>
</dbReference>
<keyword evidence="3" id="KW-1185">Reference proteome</keyword>